<dbReference type="InterPro" id="IPR017930">
    <property type="entry name" value="Myb_dom"/>
</dbReference>
<name>A0A4V4H4B3_MUSBA</name>
<evidence type="ECO:0000256" key="5">
    <source>
        <dbReference type="ARBA" id="ARBA00023242"/>
    </source>
</evidence>
<sequence>MASSSPSGSDGGDAFDADMEALRRACALTGADPANVGGAYLDSDSDSGSDDAGLLRRLQERFSSPSQAVDSFSFVKPLSVLAPMDLDDEDDFETLRAIQRRFTQYNSDPLREKPEKILDEPEMVVNDDVCGPETPNRSTELSKEHGYSHAEPHFPEHEAWSSNVKDLTSSKFPKSAHNFVNALKKNRSCQKFIRRKLLEIEAKIEKNKELKERIKCLMDFQVACKRKVANILYQKKDPRITLISLKRPTSEKSSKTTLKKVSASYIGPNENSHVSKYKMVLKRFPVSLSKQLWSNIEKENLVKGIKQQYQEMLILNSMNMESDAEGITDSNLMSAITLSDLEFTPEKIRSFIPLVNWNRLASMYAMGRAGAECEARWLNCEDPMINHSPWTVMEDKKLLFIVQERGIYNWIDISITLGTHRTPFQCLVRYQRSLNPHILNKDWTDDEDAKLRVAVEYYGDNWQMVASCLEGRVGPQCSNSMVWIVFTGLTAYQYGDQGKLDGTPNAWLVPSSTGPVPCIFQGFFLKLGMYRHTKHLVHWWNKTLNPERKKVGRWSVDEDKRLKVAVMLFGAKNWNKIARFAPGRTQVQCRERWHNCLDPTLNLKPWTAEEDAKLLDAIAMHGNCWSKIAACIPPRTDNQCRSENQPNKSRKKPRRVSMEDQETNSCTDDLALPPSIESNPTSSLGISRSGNKRLRDNRPRNPRVKSRIHLKENSTEDCMTNTPSVVAPADMSLVVAINSKATESMNISKAMDKSKNEQNMWIKSRFPIEENSTADGLTKFSVDIASDDSPLALYTNNTSARNFRRQRNIARVNTLKSQGLDPEAHFMKIL</sequence>
<feature type="compositionally biased region" description="Polar residues" evidence="6">
    <location>
        <begin position="676"/>
        <end position="689"/>
    </location>
</feature>
<dbReference type="STRING" id="52838.A0A4V4H4B3"/>
<keyword evidence="10" id="KW-1185">Reference proteome</keyword>
<dbReference type="PROSITE" id="PS51294">
    <property type="entry name" value="HTH_MYB"/>
    <property type="match status" value="3"/>
</dbReference>
<dbReference type="PANTHER" id="PTHR46621:SF1">
    <property type="entry name" value="SNRNA-ACTIVATING PROTEIN COMPLEX SUBUNIT 4"/>
    <property type="match status" value="1"/>
</dbReference>
<dbReference type="FunFam" id="1.10.10.60:FF:000010">
    <property type="entry name" value="Transcriptional activator Myb isoform A"/>
    <property type="match status" value="1"/>
</dbReference>
<dbReference type="GO" id="GO:0000978">
    <property type="term" value="F:RNA polymerase II cis-regulatory region sequence-specific DNA binding"/>
    <property type="evidence" value="ECO:0007669"/>
    <property type="project" value="TreeGrafter"/>
</dbReference>
<feature type="domain" description="Myb-like" evidence="7">
    <location>
        <begin position="382"/>
        <end position="434"/>
    </location>
</feature>
<keyword evidence="5" id="KW-0539">Nucleus</keyword>
<keyword evidence="3" id="KW-0238">DNA-binding</keyword>
<feature type="domain" description="HTH myb-type" evidence="8">
    <location>
        <begin position="545"/>
        <end position="601"/>
    </location>
</feature>
<dbReference type="Pfam" id="PF00249">
    <property type="entry name" value="Myb_DNA-binding"/>
    <property type="match status" value="2"/>
</dbReference>
<evidence type="ECO:0000256" key="4">
    <source>
        <dbReference type="ARBA" id="ARBA00023163"/>
    </source>
</evidence>
<dbReference type="GO" id="GO:0042795">
    <property type="term" value="P:snRNA transcription by RNA polymerase II"/>
    <property type="evidence" value="ECO:0007669"/>
    <property type="project" value="TreeGrafter"/>
</dbReference>
<feature type="domain" description="Myb-like" evidence="7">
    <location>
        <begin position="435"/>
        <end position="479"/>
    </location>
</feature>
<dbReference type="Proteomes" id="UP000317650">
    <property type="component" value="Chromosome 6"/>
</dbReference>
<dbReference type="SMART" id="SM00717">
    <property type="entry name" value="SANT"/>
    <property type="match status" value="5"/>
</dbReference>
<keyword evidence="2" id="KW-0805">Transcription regulation</keyword>
<evidence type="ECO:0000313" key="10">
    <source>
        <dbReference type="Proteomes" id="UP000317650"/>
    </source>
</evidence>
<dbReference type="InterPro" id="IPR051575">
    <property type="entry name" value="Myb-like_DNA-bd"/>
</dbReference>
<dbReference type="InterPro" id="IPR001005">
    <property type="entry name" value="SANT/Myb"/>
</dbReference>
<keyword evidence="4" id="KW-0804">Transcription</keyword>
<protein>
    <submittedName>
        <fullName evidence="9">Uncharacterized protein</fullName>
    </submittedName>
</protein>
<proteinExistence type="predicted"/>
<evidence type="ECO:0000256" key="2">
    <source>
        <dbReference type="ARBA" id="ARBA00023015"/>
    </source>
</evidence>
<organism evidence="9 10">
    <name type="scientific">Musa balbisiana</name>
    <name type="common">Banana</name>
    <dbReference type="NCBI Taxonomy" id="52838"/>
    <lineage>
        <taxon>Eukaryota</taxon>
        <taxon>Viridiplantae</taxon>
        <taxon>Streptophyta</taxon>
        <taxon>Embryophyta</taxon>
        <taxon>Tracheophyta</taxon>
        <taxon>Spermatophyta</taxon>
        <taxon>Magnoliopsida</taxon>
        <taxon>Liliopsida</taxon>
        <taxon>Zingiberales</taxon>
        <taxon>Musaceae</taxon>
        <taxon>Musa</taxon>
    </lineage>
</organism>
<dbReference type="GO" id="GO:0042796">
    <property type="term" value="P:snRNA transcription by RNA polymerase III"/>
    <property type="evidence" value="ECO:0007669"/>
    <property type="project" value="TreeGrafter"/>
</dbReference>
<dbReference type="Gene3D" id="1.10.10.60">
    <property type="entry name" value="Homeodomain-like"/>
    <property type="match status" value="4"/>
</dbReference>
<dbReference type="GO" id="GO:0001006">
    <property type="term" value="F:RNA polymerase III type 3 promoter sequence-specific DNA binding"/>
    <property type="evidence" value="ECO:0007669"/>
    <property type="project" value="TreeGrafter"/>
</dbReference>
<reference evidence="9 10" key="1">
    <citation type="journal article" date="2019" name="Nat. Plants">
        <title>Genome sequencing of Musa balbisiana reveals subgenome evolution and function divergence in polyploid bananas.</title>
        <authorList>
            <person name="Yao X."/>
        </authorList>
    </citation>
    <scope>NUCLEOTIDE SEQUENCE [LARGE SCALE GENOMIC DNA]</scope>
    <source>
        <strain evidence="10">cv. DH-PKW</strain>
        <tissue evidence="9">Leaves</tissue>
    </source>
</reference>
<accession>A0A4V4H4B3</accession>
<dbReference type="EMBL" id="PYDT01000009">
    <property type="protein sequence ID" value="THU51546.1"/>
    <property type="molecule type" value="Genomic_DNA"/>
</dbReference>
<feature type="region of interest" description="Disordered" evidence="6">
    <location>
        <begin position="636"/>
        <end position="710"/>
    </location>
</feature>
<dbReference type="PANTHER" id="PTHR46621">
    <property type="entry name" value="SNRNA-ACTIVATING PROTEIN COMPLEX SUBUNIT 4"/>
    <property type="match status" value="1"/>
</dbReference>
<gene>
    <name evidence="9" type="ORF">C4D60_Mb06t32170</name>
</gene>
<evidence type="ECO:0000259" key="8">
    <source>
        <dbReference type="PROSITE" id="PS51294"/>
    </source>
</evidence>
<feature type="domain" description="Myb-like" evidence="7">
    <location>
        <begin position="546"/>
        <end position="597"/>
    </location>
</feature>
<evidence type="ECO:0000313" key="9">
    <source>
        <dbReference type="EMBL" id="THU51546.1"/>
    </source>
</evidence>
<feature type="domain" description="Myb-like" evidence="7">
    <location>
        <begin position="598"/>
        <end position="641"/>
    </location>
</feature>
<dbReference type="SUPFAM" id="SSF46689">
    <property type="entry name" value="Homeodomain-like"/>
    <property type="match status" value="3"/>
</dbReference>
<comment type="caution">
    <text evidence="9">The sequence shown here is derived from an EMBL/GenBank/DDBJ whole genome shotgun (WGS) entry which is preliminary data.</text>
</comment>
<keyword evidence="1" id="KW-0677">Repeat</keyword>
<feature type="domain" description="HTH myb-type" evidence="8">
    <location>
        <begin position="605"/>
        <end position="652"/>
    </location>
</feature>
<dbReference type="Pfam" id="PF13921">
    <property type="entry name" value="Myb_DNA-bind_6"/>
    <property type="match status" value="1"/>
</dbReference>
<dbReference type="PROSITE" id="PS50090">
    <property type="entry name" value="MYB_LIKE"/>
    <property type="match status" value="4"/>
</dbReference>
<feature type="compositionally biased region" description="Polar residues" evidence="6">
    <location>
        <begin position="636"/>
        <end position="647"/>
    </location>
</feature>
<feature type="region of interest" description="Disordered" evidence="6">
    <location>
        <begin position="32"/>
        <end position="52"/>
    </location>
</feature>
<dbReference type="AlphaFoldDB" id="A0A4V4H4B3"/>
<evidence type="ECO:0000256" key="6">
    <source>
        <dbReference type="SAM" id="MobiDB-lite"/>
    </source>
</evidence>
<dbReference type="InterPro" id="IPR009057">
    <property type="entry name" value="Homeodomain-like_sf"/>
</dbReference>
<evidence type="ECO:0000259" key="7">
    <source>
        <dbReference type="PROSITE" id="PS50090"/>
    </source>
</evidence>
<evidence type="ECO:0000256" key="3">
    <source>
        <dbReference type="ARBA" id="ARBA00023125"/>
    </source>
</evidence>
<feature type="domain" description="HTH myb-type" evidence="8">
    <location>
        <begin position="382"/>
        <end position="438"/>
    </location>
</feature>
<evidence type="ECO:0000256" key="1">
    <source>
        <dbReference type="ARBA" id="ARBA00022737"/>
    </source>
</evidence>
<dbReference type="CDD" id="cd00167">
    <property type="entry name" value="SANT"/>
    <property type="match status" value="3"/>
</dbReference>
<dbReference type="GO" id="GO:0019185">
    <property type="term" value="C:snRNA-activating protein complex"/>
    <property type="evidence" value="ECO:0007669"/>
    <property type="project" value="TreeGrafter"/>
</dbReference>